<dbReference type="SMART" id="SM00109">
    <property type="entry name" value="C1"/>
    <property type="match status" value="1"/>
</dbReference>
<protein>
    <recommendedName>
        <fullName evidence="12">Ras association domain family member 3</fullName>
    </recommendedName>
</protein>
<reference evidence="10" key="4">
    <citation type="submission" date="2025-09" db="UniProtKB">
        <authorList>
            <consortium name="Ensembl"/>
        </authorList>
    </citation>
    <scope>IDENTIFICATION</scope>
</reference>
<dbReference type="SUPFAM" id="SSF54236">
    <property type="entry name" value="Ubiquitin-like"/>
    <property type="match status" value="1"/>
</dbReference>
<name>A0A3P8YAL3_ESOLU</name>
<evidence type="ECO:0000256" key="4">
    <source>
        <dbReference type="ARBA" id="ARBA00022833"/>
    </source>
</evidence>
<dbReference type="GO" id="GO:0005874">
    <property type="term" value="C:microtubule"/>
    <property type="evidence" value="ECO:0007669"/>
    <property type="project" value="UniProtKB-KW"/>
</dbReference>
<dbReference type="AlphaFoldDB" id="A0A3P8YAL3"/>
<keyword evidence="3" id="KW-0479">Metal-binding</keyword>
<evidence type="ECO:0008006" key="12">
    <source>
        <dbReference type="Google" id="ProtNLM"/>
    </source>
</evidence>
<evidence type="ECO:0000256" key="2">
    <source>
        <dbReference type="ARBA" id="ARBA00022701"/>
    </source>
</evidence>
<dbReference type="Pfam" id="PF00788">
    <property type="entry name" value="RA"/>
    <property type="match status" value="1"/>
</dbReference>
<dbReference type="PANTHER" id="PTHR22738:SF8">
    <property type="entry name" value="RAS ASSOCIATION DOMAIN-CONTAINING PROTEIN 3"/>
    <property type="match status" value="1"/>
</dbReference>
<organism evidence="10 11">
    <name type="scientific">Esox lucius</name>
    <name type="common">Northern pike</name>
    <dbReference type="NCBI Taxonomy" id="8010"/>
    <lineage>
        <taxon>Eukaryota</taxon>
        <taxon>Metazoa</taxon>
        <taxon>Chordata</taxon>
        <taxon>Craniata</taxon>
        <taxon>Vertebrata</taxon>
        <taxon>Euteleostomi</taxon>
        <taxon>Actinopterygii</taxon>
        <taxon>Neopterygii</taxon>
        <taxon>Teleostei</taxon>
        <taxon>Protacanthopterygii</taxon>
        <taxon>Esociformes</taxon>
        <taxon>Esocidae</taxon>
        <taxon>Esox</taxon>
    </lineage>
</organism>
<feature type="domain" description="Ras-associating" evidence="8">
    <location>
        <begin position="298"/>
        <end position="373"/>
    </location>
</feature>
<reference evidence="10" key="2">
    <citation type="submission" date="2020-02" db="EMBL/GenBank/DDBJ databases">
        <title>Esox lucius (northern pike) genome, fEsoLuc1, primary haplotype.</title>
        <authorList>
            <person name="Myers G."/>
            <person name="Karagic N."/>
            <person name="Meyer A."/>
            <person name="Pippel M."/>
            <person name="Reichard M."/>
            <person name="Winkler S."/>
            <person name="Tracey A."/>
            <person name="Sims Y."/>
            <person name="Howe K."/>
            <person name="Rhie A."/>
            <person name="Formenti G."/>
            <person name="Durbin R."/>
            <person name="Fedrigo O."/>
            <person name="Jarvis E.D."/>
        </authorList>
    </citation>
    <scope>NUCLEOTIDE SEQUENCE [LARGE SCALE GENOMIC DNA]</scope>
</reference>
<dbReference type="InterPro" id="IPR000159">
    <property type="entry name" value="RA_dom"/>
</dbReference>
<keyword evidence="5" id="KW-0963">Cytoplasm</keyword>
<feature type="domain" description="Phorbol-ester/DAG-type" evidence="7">
    <location>
        <begin position="145"/>
        <end position="190"/>
    </location>
</feature>
<sequence>MYHRKYSPTRYTCVESPLAVDVVVNISPLSHRRTVDNSVVEVSSPPRMRQSKAKAVKAIRSHPSPPSRSLVSIEAVWSEKKADLPLPIFVVRKPESERTPEVMNPGENGGPCRGGRKRGFKPPDVRTIFSPSERDPRVREEKGEGHTFYPEVSGAWCDVCCKYILHFSLMCSGCKYTCHPECRENVSLDCHPGAPVAVDTPLSPLSQDHLNNNTPPNDVEKERELRSHFSKDEIRQKVELYNLSTKDHLKMTLNPSGVYTGFIKVQLELRRPITVQGGRGGGGGGTEAFHLPLGSINTLHISSINTVQQVIQALLCKFTVADNPAKFALYKRCHREDQVYMCKLSEGEHPLFLRLLAGPNTDSLGFVLREQQAGEVMWEAFSITELTNFLRMLEKEEMERVCSVRRRYDNYRVKLQEAMREAGGPG</sequence>
<evidence type="ECO:0000259" key="9">
    <source>
        <dbReference type="PROSITE" id="PS50951"/>
    </source>
</evidence>
<reference evidence="10" key="3">
    <citation type="submission" date="2025-08" db="UniProtKB">
        <authorList>
            <consortium name="Ensembl"/>
        </authorList>
    </citation>
    <scope>IDENTIFICATION</scope>
</reference>
<proteinExistence type="predicted"/>
<dbReference type="SUPFAM" id="SSF57889">
    <property type="entry name" value="Cysteine-rich domain"/>
    <property type="match status" value="1"/>
</dbReference>
<accession>A0A3P8YAL3</accession>
<evidence type="ECO:0000256" key="5">
    <source>
        <dbReference type="ARBA" id="ARBA00023212"/>
    </source>
</evidence>
<dbReference type="Bgee" id="ENSELUG00000013738">
    <property type="expression patterns" value="Expressed in ovary and 15 other cell types or tissues"/>
</dbReference>
<dbReference type="Ensembl" id="ENSELUT00000022219.3">
    <property type="protein sequence ID" value="ENSELUP00000013632.2"/>
    <property type="gene ID" value="ENSELUG00000013738.3"/>
</dbReference>
<keyword evidence="4" id="KW-0862">Zinc</keyword>
<feature type="compositionally biased region" description="Basic and acidic residues" evidence="6">
    <location>
        <begin position="132"/>
        <end position="141"/>
    </location>
</feature>
<evidence type="ECO:0000259" key="7">
    <source>
        <dbReference type="PROSITE" id="PS50081"/>
    </source>
</evidence>
<keyword evidence="5" id="KW-0206">Cytoskeleton</keyword>
<dbReference type="InterPro" id="IPR029071">
    <property type="entry name" value="Ubiquitin-like_domsf"/>
</dbReference>
<dbReference type="GeneID" id="105029995"/>
<dbReference type="Proteomes" id="UP000265140">
    <property type="component" value="Chromosome 23"/>
</dbReference>
<dbReference type="CDD" id="cd21892">
    <property type="entry name" value="SARAH_RASSF5"/>
    <property type="match status" value="1"/>
</dbReference>
<dbReference type="Pfam" id="PF16517">
    <property type="entry name" value="Nore1-SARAH"/>
    <property type="match status" value="1"/>
</dbReference>
<dbReference type="PROSITE" id="PS50951">
    <property type="entry name" value="SARAH"/>
    <property type="match status" value="1"/>
</dbReference>
<dbReference type="InterPro" id="IPR002219">
    <property type="entry name" value="PKC_DAG/PE"/>
</dbReference>
<keyword evidence="2" id="KW-0493">Microtubule</keyword>
<dbReference type="GO" id="GO:0005737">
    <property type="term" value="C:cytoplasm"/>
    <property type="evidence" value="ECO:0007669"/>
    <property type="project" value="TreeGrafter"/>
</dbReference>
<dbReference type="Gene3D" id="3.30.60.20">
    <property type="match status" value="1"/>
</dbReference>
<dbReference type="GO" id="GO:0046872">
    <property type="term" value="F:metal ion binding"/>
    <property type="evidence" value="ECO:0007669"/>
    <property type="project" value="UniProtKB-KW"/>
</dbReference>
<dbReference type="PROSITE" id="PS00479">
    <property type="entry name" value="ZF_DAG_PE_1"/>
    <property type="match status" value="1"/>
</dbReference>
<comment type="subcellular location">
    <subcellularLocation>
        <location evidence="1">Cytoplasm</location>
        <location evidence="1">Cytoskeleton</location>
    </subcellularLocation>
</comment>
<evidence type="ECO:0000256" key="6">
    <source>
        <dbReference type="SAM" id="MobiDB-lite"/>
    </source>
</evidence>
<dbReference type="CDD" id="cd20886">
    <property type="entry name" value="C1_RASSF5"/>
    <property type="match status" value="1"/>
</dbReference>
<dbReference type="PANTHER" id="PTHR22738">
    <property type="entry name" value="RASSF"/>
    <property type="match status" value="1"/>
</dbReference>
<dbReference type="Gene3D" id="3.10.20.90">
    <property type="entry name" value="Phosphatidylinositol 3-kinase Catalytic Subunit, Chain A, domain 1"/>
    <property type="match status" value="1"/>
</dbReference>
<dbReference type="Gene3D" id="1.20.5.110">
    <property type="match status" value="1"/>
</dbReference>
<evidence type="ECO:0000313" key="11">
    <source>
        <dbReference type="Proteomes" id="UP000265140"/>
    </source>
</evidence>
<dbReference type="GeneTree" id="ENSGT00940000157502"/>
<dbReference type="InterPro" id="IPR046349">
    <property type="entry name" value="C1-like_sf"/>
</dbReference>
<dbReference type="InParanoid" id="A0A3P8YAL3"/>
<dbReference type="GO" id="GO:0007165">
    <property type="term" value="P:signal transduction"/>
    <property type="evidence" value="ECO:0007669"/>
    <property type="project" value="InterPro"/>
</dbReference>
<dbReference type="InterPro" id="IPR011524">
    <property type="entry name" value="SARAH_dom"/>
</dbReference>
<evidence type="ECO:0000313" key="10">
    <source>
        <dbReference type="Ensembl" id="ENSELUP00000013632.2"/>
    </source>
</evidence>
<evidence type="ECO:0000256" key="1">
    <source>
        <dbReference type="ARBA" id="ARBA00004245"/>
    </source>
</evidence>
<dbReference type="RefSeq" id="XP_010901912.2">
    <property type="nucleotide sequence ID" value="XM_010903610.4"/>
</dbReference>
<dbReference type="InterPro" id="IPR033614">
    <property type="entry name" value="RASSF1-6"/>
</dbReference>
<evidence type="ECO:0000259" key="8">
    <source>
        <dbReference type="PROSITE" id="PS50200"/>
    </source>
</evidence>
<feature type="region of interest" description="Disordered" evidence="6">
    <location>
        <begin position="97"/>
        <end position="141"/>
    </location>
</feature>
<dbReference type="PROSITE" id="PS50200">
    <property type="entry name" value="RA"/>
    <property type="match status" value="1"/>
</dbReference>
<keyword evidence="11" id="KW-1185">Reference proteome</keyword>
<dbReference type="OrthoDB" id="74314at2759"/>
<reference evidence="11" key="1">
    <citation type="journal article" date="2014" name="PLoS ONE">
        <title>The genome and linkage map of the northern pike (Esox lucius): conserved synteny revealed between the salmonid sister group and the Neoteleostei.</title>
        <authorList>
            <person name="Rondeau E.B."/>
            <person name="Minkley D.R."/>
            <person name="Leong J.S."/>
            <person name="Messmer A.M."/>
            <person name="Jantzen J.R."/>
            <person name="von Schalburg K.R."/>
            <person name="Lemon C."/>
            <person name="Bird N.H."/>
            <person name="Koop B.F."/>
        </authorList>
    </citation>
    <scope>NUCLEOTIDE SEQUENCE</scope>
</reference>
<gene>
    <name evidence="10" type="primary">RASSF3</name>
</gene>
<feature type="domain" description="SARAH" evidence="9">
    <location>
        <begin position="375"/>
        <end position="422"/>
    </location>
</feature>
<evidence type="ECO:0000256" key="3">
    <source>
        <dbReference type="ARBA" id="ARBA00022723"/>
    </source>
</evidence>
<dbReference type="STRING" id="8010.ENSELUP00000013632"/>
<dbReference type="PROSITE" id="PS50081">
    <property type="entry name" value="ZF_DAG_PE_2"/>
    <property type="match status" value="1"/>
</dbReference>